<dbReference type="AlphaFoldDB" id="A0ABD5WGP7"/>
<proteinExistence type="predicted"/>
<dbReference type="RefSeq" id="WP_382209112.1">
    <property type="nucleotide sequence ID" value="NZ_JBHSZH010000005.1"/>
</dbReference>
<dbReference type="Proteomes" id="UP001596407">
    <property type="component" value="Unassembled WGS sequence"/>
</dbReference>
<gene>
    <name evidence="3" type="ORF">ACFQJ6_05260</name>
</gene>
<comment type="caution">
    <text evidence="3">The sequence shown here is derived from an EMBL/GenBank/DDBJ whole genome shotgun (WGS) entry which is preliminary data.</text>
</comment>
<feature type="region of interest" description="Disordered" evidence="1">
    <location>
        <begin position="34"/>
        <end position="54"/>
    </location>
</feature>
<name>A0ABD5WGP7_9EURY</name>
<sequence length="434" mass="49595">MLREVAWARSILPLLARQLWDRFSIEFCATRPTMPSTNSSSLSSNKNAPAESAHHPIKILSRRLEEADIDAYRFIQLQPGKKAPISHTHFPPDDVDDCYGVYAGSGLVFLDIDDYRDGAEAPDALHSLPKTLTVESAHGGKHRYYQIEEPVSNSTEPWGEIRAYNEYVVGPGTELKQCTKENHDCSRTGEGRYEILYDLPIATISIEDLNACLEEPAEPQSTESTVSDWMGDEEIETDFDVEKRLRKMKKSAKDEKIEALWEGRYRDAEFDDRSRAEASLVAYLGWWMQGDRMLVKQLMDRACREYPTADVNGPRKWTEAGELYQRLTLEFATHDDYYQPPSPKLPYEERPAASHITRKNYYCALLDLGIARTVEIVEHDSFDRGTSAAVRARNWYEENGTVIRVNEPGSSRTYYYLDGLENLIDPEMRTKLGI</sequence>
<dbReference type="EMBL" id="JBHSZH010000005">
    <property type="protein sequence ID" value="MFC7079636.1"/>
    <property type="molecule type" value="Genomic_DNA"/>
</dbReference>
<feature type="domain" description="DNA primase/polymerase bifunctional N-terminal" evidence="2">
    <location>
        <begin position="99"/>
        <end position="178"/>
    </location>
</feature>
<accession>A0ABD5WGP7</accession>
<evidence type="ECO:0000313" key="4">
    <source>
        <dbReference type="Proteomes" id="UP001596407"/>
    </source>
</evidence>
<feature type="compositionally biased region" description="Low complexity" evidence="1">
    <location>
        <begin position="36"/>
        <end position="47"/>
    </location>
</feature>
<reference evidence="3 4" key="1">
    <citation type="journal article" date="2019" name="Int. J. Syst. Evol. Microbiol.">
        <title>The Global Catalogue of Microorganisms (GCM) 10K type strain sequencing project: providing services to taxonomists for standard genome sequencing and annotation.</title>
        <authorList>
            <consortium name="The Broad Institute Genomics Platform"/>
            <consortium name="The Broad Institute Genome Sequencing Center for Infectious Disease"/>
            <person name="Wu L."/>
            <person name="Ma J."/>
        </authorList>
    </citation>
    <scope>NUCLEOTIDE SEQUENCE [LARGE SCALE GENOMIC DNA]</scope>
    <source>
        <strain evidence="3 4">DT72</strain>
    </source>
</reference>
<protein>
    <submittedName>
        <fullName evidence="3">Bifunctional DNA primase/polymerase</fullName>
    </submittedName>
</protein>
<evidence type="ECO:0000256" key="1">
    <source>
        <dbReference type="SAM" id="MobiDB-lite"/>
    </source>
</evidence>
<evidence type="ECO:0000259" key="2">
    <source>
        <dbReference type="Pfam" id="PF09250"/>
    </source>
</evidence>
<dbReference type="SUPFAM" id="SSF56747">
    <property type="entry name" value="Prim-pol domain"/>
    <property type="match status" value="1"/>
</dbReference>
<dbReference type="Pfam" id="PF09250">
    <property type="entry name" value="Prim-Pol"/>
    <property type="match status" value="1"/>
</dbReference>
<keyword evidence="4" id="KW-1185">Reference proteome</keyword>
<evidence type="ECO:0000313" key="3">
    <source>
        <dbReference type="EMBL" id="MFC7079636.1"/>
    </source>
</evidence>
<dbReference type="InterPro" id="IPR015330">
    <property type="entry name" value="DNA_primase/pol_bifunc_N"/>
</dbReference>
<dbReference type="Gene3D" id="3.30.2250.10">
    <property type="entry name" value="Bifunctional DNA primase/polymerase domain"/>
    <property type="match status" value="1"/>
</dbReference>
<organism evidence="3 4">
    <name type="scientific">Halorussus caseinilyticus</name>
    <dbReference type="NCBI Taxonomy" id="3034025"/>
    <lineage>
        <taxon>Archaea</taxon>
        <taxon>Methanobacteriati</taxon>
        <taxon>Methanobacteriota</taxon>
        <taxon>Stenosarchaea group</taxon>
        <taxon>Halobacteria</taxon>
        <taxon>Halobacteriales</taxon>
        <taxon>Haladaptataceae</taxon>
        <taxon>Halorussus</taxon>
    </lineage>
</organism>